<keyword evidence="2" id="KW-1185">Reference proteome</keyword>
<reference evidence="2" key="1">
    <citation type="journal article" date="2023" name="Hortic. Res.">
        <title>A chromosome-level phased genome enabling allele-level studies in sweet orange: a case study on citrus Huanglongbing tolerance.</title>
        <authorList>
            <person name="Wu B."/>
            <person name="Yu Q."/>
            <person name="Deng Z."/>
            <person name="Duan Y."/>
            <person name="Luo F."/>
            <person name="Gmitter F. Jr."/>
        </authorList>
    </citation>
    <scope>NUCLEOTIDE SEQUENCE [LARGE SCALE GENOMIC DNA]</scope>
    <source>
        <strain evidence="2">cv. Valencia</strain>
    </source>
</reference>
<proteinExistence type="predicted"/>
<organism evidence="1 2">
    <name type="scientific">Citrus sinensis</name>
    <name type="common">Sweet orange</name>
    <name type="synonym">Citrus aurantium var. sinensis</name>
    <dbReference type="NCBI Taxonomy" id="2711"/>
    <lineage>
        <taxon>Eukaryota</taxon>
        <taxon>Viridiplantae</taxon>
        <taxon>Streptophyta</taxon>
        <taxon>Embryophyta</taxon>
        <taxon>Tracheophyta</taxon>
        <taxon>Spermatophyta</taxon>
        <taxon>Magnoliopsida</taxon>
        <taxon>eudicotyledons</taxon>
        <taxon>Gunneridae</taxon>
        <taxon>Pentapetalae</taxon>
        <taxon>rosids</taxon>
        <taxon>malvids</taxon>
        <taxon>Sapindales</taxon>
        <taxon>Rutaceae</taxon>
        <taxon>Aurantioideae</taxon>
        <taxon>Citrus</taxon>
    </lineage>
</organism>
<evidence type="ECO:0000313" key="2">
    <source>
        <dbReference type="Proteomes" id="UP000829398"/>
    </source>
</evidence>
<dbReference type="EMBL" id="CM039177">
    <property type="protein sequence ID" value="KAH9700445.1"/>
    <property type="molecule type" value="Genomic_DNA"/>
</dbReference>
<sequence>MEITDDKWNEIDGKVISDLHLALTNGVLSSVAEKNTAKEIWDTLTKLYEAKSLHHKIFLKRKLYTLRMTESTMVTDHINTLKTLFSQLTTLGHNIEENERAELLLQSLPDSYDQLIINLMNNNPVDSIVFDDVAASVLNKESRRKNKENRQASSQQAEALLVTRGRLTERGPSGSQNHGRSKSRRGSVYMGDDHALEIAGICAIKIKMFDGTIRTIGEAKKIDANLFMLKREILQEANACVALNGEESKMMWHLKLGHMSEQGLKILSKRKLLPKLKSVSLPFCEHCVTNKQYILKFSRSIARSKCILDLIHSDVWESPDISMGGAKYMVTFIDDYSSRCWVYPIKKKSDVFSVFKEYKARVELEYSIKIKCLRTDNGGEYTDDEFLAFCKTLTERIRAMLRTAGLPNSFWAEAVKTAYYIVNRSPSTTIGLKTAMEMWTGKPADYSYLHAFGCPVYVMYNTQERTKLDPKSRRCIFLRYADGVKRYRLWDPTAHKIVISRDVIFIEDQLQMRDEDDSSVKEKSETIPVYVENNLEDSDSSEAAPEHEEQEPVESKAPEVRQSTRERRPPTWHSEYVTEINVAYCLLTEDEEPSTFHEVLKELKCCFVDDSNA</sequence>
<gene>
    <name evidence="1" type="ORF">KPL71_024696</name>
</gene>
<comment type="caution">
    <text evidence="1">The sequence shown here is derived from an EMBL/GenBank/DDBJ whole genome shotgun (WGS) entry which is preliminary data.</text>
</comment>
<dbReference type="Proteomes" id="UP000829398">
    <property type="component" value="Chromosome 8"/>
</dbReference>
<name>A0ACB8IVX2_CITSI</name>
<evidence type="ECO:0000313" key="1">
    <source>
        <dbReference type="EMBL" id="KAH9700445.1"/>
    </source>
</evidence>
<accession>A0ACB8IVX2</accession>
<protein>
    <submittedName>
        <fullName evidence="1">Uncharacterized protein</fullName>
    </submittedName>
</protein>